<sequence length="183" mass="21401">MSTIRRFRAMDMFNFGSVNLDRYTETYDLSFYLSYLSSWPDLFNIAVSADDTMMGYIMFKVEGEEREKEWHGHVTALTVAPECRRLGLGRGLMQVLEDASEKIHNCYFVDLFVRPSNKVAIAMYEGMGYIVYREVIDYYMTDGIMPTERAFDMRKALARDVHKKSVVPLKRPITVDELFNPRR</sequence>
<accession>A0ACC1I0G6</accession>
<proteinExistence type="predicted"/>
<evidence type="ECO:0000313" key="2">
    <source>
        <dbReference type="Proteomes" id="UP001150581"/>
    </source>
</evidence>
<dbReference type="EC" id="2.3.1.254" evidence="1"/>
<dbReference type="Proteomes" id="UP001150581">
    <property type="component" value="Unassembled WGS sequence"/>
</dbReference>
<keyword evidence="2" id="KW-1185">Reference proteome</keyword>
<dbReference type="EMBL" id="JANBPG010003385">
    <property type="protein sequence ID" value="KAJ1881434.1"/>
    <property type="molecule type" value="Genomic_DNA"/>
</dbReference>
<name>A0ACC1I0G6_9FUNG</name>
<keyword evidence="1" id="KW-0012">Acyltransferase</keyword>
<protein>
    <submittedName>
        <fullName evidence="1">N-acetyltransferase</fullName>
        <ecNumber evidence="1">2.3.1.254</ecNumber>
    </submittedName>
</protein>
<organism evidence="1 2">
    <name type="scientific">Kickxella alabastrina</name>
    <dbReference type="NCBI Taxonomy" id="61397"/>
    <lineage>
        <taxon>Eukaryota</taxon>
        <taxon>Fungi</taxon>
        <taxon>Fungi incertae sedis</taxon>
        <taxon>Zoopagomycota</taxon>
        <taxon>Kickxellomycotina</taxon>
        <taxon>Kickxellomycetes</taxon>
        <taxon>Kickxellales</taxon>
        <taxon>Kickxellaceae</taxon>
        <taxon>Kickxella</taxon>
    </lineage>
</organism>
<keyword evidence="1" id="KW-0808">Transferase</keyword>
<reference evidence="1" key="1">
    <citation type="submission" date="2022-07" db="EMBL/GenBank/DDBJ databases">
        <title>Phylogenomic reconstructions and comparative analyses of Kickxellomycotina fungi.</title>
        <authorList>
            <person name="Reynolds N.K."/>
            <person name="Stajich J.E."/>
            <person name="Barry K."/>
            <person name="Grigoriev I.V."/>
            <person name="Crous P."/>
            <person name="Smith M.E."/>
        </authorList>
    </citation>
    <scope>NUCLEOTIDE SEQUENCE</scope>
    <source>
        <strain evidence="1">Benny 63K</strain>
    </source>
</reference>
<comment type="caution">
    <text evidence="1">The sequence shown here is derived from an EMBL/GenBank/DDBJ whole genome shotgun (WGS) entry which is preliminary data.</text>
</comment>
<evidence type="ECO:0000313" key="1">
    <source>
        <dbReference type="EMBL" id="KAJ1881434.1"/>
    </source>
</evidence>
<gene>
    <name evidence="1" type="primary">naa20_2</name>
    <name evidence="1" type="ORF">LPJ66_011320</name>
</gene>